<evidence type="ECO:0000256" key="6">
    <source>
        <dbReference type="ARBA" id="ARBA00022840"/>
    </source>
</evidence>
<protein>
    <submittedName>
        <fullName evidence="11">FA complementation group M</fullName>
    </submittedName>
</protein>
<dbReference type="PROSITE" id="PS51192">
    <property type="entry name" value="HELICASE_ATP_BIND_1"/>
    <property type="match status" value="1"/>
</dbReference>
<dbReference type="Pfam" id="PF00270">
    <property type="entry name" value="DEAD"/>
    <property type="match status" value="1"/>
</dbReference>
<keyword evidence="4" id="KW-0378">Hydrolase</keyword>
<dbReference type="SMART" id="SM00891">
    <property type="entry name" value="ERCC4"/>
    <property type="match status" value="1"/>
</dbReference>
<keyword evidence="7" id="KW-0539">Nucleus</keyword>
<dbReference type="PANTHER" id="PTHR14025">
    <property type="entry name" value="FANCONI ANEMIA GROUP M FANCM FAMILY MEMBER"/>
    <property type="match status" value="1"/>
</dbReference>
<dbReference type="PANTHER" id="PTHR14025:SF20">
    <property type="entry name" value="FANCONI ANEMIA GROUP M PROTEIN"/>
    <property type="match status" value="1"/>
</dbReference>
<feature type="compositionally biased region" description="Acidic residues" evidence="8">
    <location>
        <begin position="1417"/>
        <end position="1426"/>
    </location>
</feature>
<dbReference type="CDD" id="cd18801">
    <property type="entry name" value="SF2_C_FANCM_Hef"/>
    <property type="match status" value="1"/>
</dbReference>
<evidence type="ECO:0000256" key="3">
    <source>
        <dbReference type="ARBA" id="ARBA00022741"/>
    </source>
</evidence>
<feature type="compositionally biased region" description="Basic and acidic residues" evidence="8">
    <location>
        <begin position="1143"/>
        <end position="1174"/>
    </location>
</feature>
<dbReference type="InterPro" id="IPR027417">
    <property type="entry name" value="P-loop_NTPase"/>
</dbReference>
<feature type="compositionally biased region" description="Polar residues" evidence="8">
    <location>
        <begin position="1365"/>
        <end position="1374"/>
    </location>
</feature>
<dbReference type="InterPro" id="IPR006166">
    <property type="entry name" value="ERCC4_domain"/>
</dbReference>
<feature type="region of interest" description="Disordered" evidence="8">
    <location>
        <begin position="1406"/>
        <end position="1428"/>
    </location>
</feature>
<dbReference type="Ensembl" id="ENSBJAT00000012956.1">
    <property type="protein sequence ID" value="ENSBJAP00000012605.1"/>
    <property type="gene ID" value="ENSBJAG00000008438.1"/>
</dbReference>
<feature type="region of interest" description="Disordered" evidence="8">
    <location>
        <begin position="1294"/>
        <end position="1382"/>
    </location>
</feature>
<feature type="region of interest" description="Disordered" evidence="8">
    <location>
        <begin position="1256"/>
        <end position="1277"/>
    </location>
</feature>
<dbReference type="CDD" id="cd18033">
    <property type="entry name" value="DEXDc_FANCM"/>
    <property type="match status" value="1"/>
</dbReference>
<dbReference type="InterPro" id="IPR031879">
    <property type="entry name" value="FANCM-MHF-bd"/>
</dbReference>
<keyword evidence="5" id="KW-0347">Helicase</keyword>
<proteinExistence type="inferred from homology"/>
<feature type="domain" description="Helicase C-terminal" evidence="10">
    <location>
        <begin position="337"/>
        <end position="499"/>
    </location>
</feature>
<evidence type="ECO:0000256" key="2">
    <source>
        <dbReference type="ARBA" id="ARBA00009889"/>
    </source>
</evidence>
<evidence type="ECO:0000256" key="5">
    <source>
        <dbReference type="ARBA" id="ARBA00022806"/>
    </source>
</evidence>
<evidence type="ECO:0000256" key="4">
    <source>
        <dbReference type="ARBA" id="ARBA00022801"/>
    </source>
</evidence>
<dbReference type="SUPFAM" id="SSF47781">
    <property type="entry name" value="RuvA domain 2-like"/>
    <property type="match status" value="1"/>
</dbReference>
<evidence type="ECO:0000256" key="1">
    <source>
        <dbReference type="ARBA" id="ARBA00004123"/>
    </source>
</evidence>
<feature type="region of interest" description="Disordered" evidence="8">
    <location>
        <begin position="1202"/>
        <end position="1221"/>
    </location>
</feature>
<dbReference type="GO" id="GO:0036297">
    <property type="term" value="P:interstrand cross-link repair"/>
    <property type="evidence" value="ECO:0007669"/>
    <property type="project" value="TreeGrafter"/>
</dbReference>
<dbReference type="GO" id="GO:0005634">
    <property type="term" value="C:nucleus"/>
    <property type="evidence" value="ECO:0007669"/>
    <property type="project" value="UniProtKB-SubCell"/>
</dbReference>
<reference evidence="11" key="2">
    <citation type="submission" date="2025-09" db="UniProtKB">
        <authorList>
            <consortium name="Ensembl"/>
        </authorList>
    </citation>
    <scope>IDENTIFICATION</scope>
</reference>
<feature type="region of interest" description="Disordered" evidence="8">
    <location>
        <begin position="1134"/>
        <end position="1194"/>
    </location>
</feature>
<dbReference type="SUPFAM" id="SSF52540">
    <property type="entry name" value="P-loop containing nucleoside triphosphate hydrolases"/>
    <property type="match status" value="1"/>
</dbReference>
<dbReference type="InterPro" id="IPR010994">
    <property type="entry name" value="RuvA_2-like"/>
</dbReference>
<evidence type="ECO:0000256" key="7">
    <source>
        <dbReference type="ARBA" id="ARBA00023242"/>
    </source>
</evidence>
<dbReference type="InterPro" id="IPR011335">
    <property type="entry name" value="Restrct_endonuc-II-like"/>
</dbReference>
<dbReference type="GO" id="GO:0009378">
    <property type="term" value="F:four-way junction helicase activity"/>
    <property type="evidence" value="ECO:0007669"/>
    <property type="project" value="TreeGrafter"/>
</dbReference>
<dbReference type="InterPro" id="IPR047418">
    <property type="entry name" value="XPF_nuclease_FANCM"/>
</dbReference>
<dbReference type="Pfam" id="PF02732">
    <property type="entry name" value="ERCC4"/>
    <property type="match status" value="1"/>
</dbReference>
<dbReference type="GO" id="GO:0005524">
    <property type="term" value="F:ATP binding"/>
    <property type="evidence" value="ECO:0007669"/>
    <property type="project" value="UniProtKB-KW"/>
</dbReference>
<dbReference type="SMART" id="SM00487">
    <property type="entry name" value="DEXDc"/>
    <property type="match status" value="1"/>
</dbReference>
<evidence type="ECO:0000256" key="8">
    <source>
        <dbReference type="SAM" id="MobiDB-lite"/>
    </source>
</evidence>
<evidence type="ECO:0000259" key="10">
    <source>
        <dbReference type="PROSITE" id="PS51194"/>
    </source>
</evidence>
<dbReference type="Gene3D" id="1.10.150.20">
    <property type="entry name" value="5' to 3' exonuclease, C-terminal subdomain"/>
    <property type="match status" value="1"/>
</dbReference>
<dbReference type="GO" id="GO:0045003">
    <property type="term" value="P:double-strand break repair via synthesis-dependent strand annealing"/>
    <property type="evidence" value="ECO:0007669"/>
    <property type="project" value="TreeGrafter"/>
</dbReference>
<dbReference type="FunFam" id="3.40.50.300:FF:000861">
    <property type="entry name" value="Fanconi anemia, complementation group M"/>
    <property type="match status" value="1"/>
</dbReference>
<comment type="similarity">
    <text evidence="2">Belongs to the DEAD box helicase family. DEAH subfamily. FANCM sub-subfamily.</text>
</comment>
<dbReference type="Pfam" id="PF00271">
    <property type="entry name" value="Helicase_C"/>
    <property type="match status" value="1"/>
</dbReference>
<dbReference type="InterPro" id="IPR014001">
    <property type="entry name" value="Helicase_ATP-bd"/>
</dbReference>
<dbReference type="Proteomes" id="UP000694555">
    <property type="component" value="Unplaced"/>
</dbReference>
<dbReference type="GO" id="GO:0000400">
    <property type="term" value="F:four-way junction DNA binding"/>
    <property type="evidence" value="ECO:0007669"/>
    <property type="project" value="TreeGrafter"/>
</dbReference>
<dbReference type="GO" id="GO:0016787">
    <property type="term" value="F:hydrolase activity"/>
    <property type="evidence" value="ECO:0007669"/>
    <property type="project" value="UniProtKB-KW"/>
</dbReference>
<evidence type="ECO:0000313" key="11">
    <source>
        <dbReference type="Ensembl" id="ENSBJAP00000012605.1"/>
    </source>
</evidence>
<dbReference type="CDD" id="cd20077">
    <property type="entry name" value="XPF_nuclease_FANCM"/>
    <property type="match status" value="1"/>
</dbReference>
<evidence type="ECO:0000259" key="9">
    <source>
        <dbReference type="PROSITE" id="PS51192"/>
    </source>
</evidence>
<dbReference type="GO" id="GO:0043138">
    <property type="term" value="F:3'-5' DNA helicase activity"/>
    <property type="evidence" value="ECO:0007669"/>
    <property type="project" value="TreeGrafter"/>
</dbReference>
<feature type="domain" description="Helicase ATP-binding" evidence="9">
    <location>
        <begin position="8"/>
        <end position="176"/>
    </location>
</feature>
<keyword evidence="12" id="KW-1185">Reference proteome</keyword>
<dbReference type="Pfam" id="PF16783">
    <property type="entry name" value="FANCM-MHF_bd"/>
    <property type="match status" value="1"/>
</dbReference>
<accession>A0A8C0HL14</accession>
<dbReference type="PROSITE" id="PS51194">
    <property type="entry name" value="HELICASE_CTER"/>
    <property type="match status" value="1"/>
</dbReference>
<dbReference type="Gene3D" id="3.40.50.10130">
    <property type="match status" value="1"/>
</dbReference>
<dbReference type="SUPFAM" id="SSF52980">
    <property type="entry name" value="Restriction endonuclease-like"/>
    <property type="match status" value="1"/>
</dbReference>
<keyword evidence="6" id="KW-0067">ATP-binding</keyword>
<dbReference type="Gene3D" id="3.40.50.300">
    <property type="entry name" value="P-loop containing nucleotide triphosphate hydrolases"/>
    <property type="match status" value="2"/>
</dbReference>
<comment type="subcellular location">
    <subcellularLocation>
        <location evidence="1">Nucleus</location>
    </subcellularLocation>
</comment>
<sequence length="1922" mass="217318">VRGYQVRMAHAALLGNTLVCLPTGLGKTFVAAVVMYNFYRWFPSGKVLFLAPTKPLVAQQMEACARVMGIPARHMAEMTGGTQALSRRELWTTKRVFFLTPQIMVNDLSRGTCPAVEIKCLVIDEAHKALGNHAYCQVVRELSKYTNQFRILALSATPGSDTKAVQQVISNLLIAQIELCAEDSPEIQPYSHERQVEKIVVPLGEELVEIQNAYIGVLETFAGRLIKIGVLARRDIPSLTNFPIRFMLDFLCISNFYKGLTRTKNELGRNEDFMKLYQQLRDMFSDTSLPSLNGNVYKSKTVFENKKEFIYSHPKLRKLEEIVIEHFKSWKKGCSDQITTESTSVDAVDTRVMIFSSFRDSVQEIAEMLSRLRPVVRVMTFVGHSTGKSTKGFTQKEQLEVVKRFREGGYNTLVSTCVGEEGLDIGEVDLIICFDAQKSPIRLVQRMGRTGRRRQGRIVVILAEGREERTYNQSQCNKRSIHKAISGNKMLHFYQRSPRMIPEGINPKLHKMFITAEKYEPSSSRMLSKERRSSSLQHKSALFSCVTDKKQIHGHESWSLSPEEYEIWDRLYRIKESDGVKELILPQVPFETLENLEEISKHEEETTHELSLSEWRIWQNRPFPTSMVDHSDRCYHFISVMEMIELMRHEQGDCSYELEIQPHLRIEDVHVQRKKSHLSMINSTFDQKACSSRKDMAHRSKVKPFLPDTNDNGSEFFTTFKVTKTKTPKRTSGLNLEVPVLPTDTNTSASYSERRLALVENTDQGSQKDEELEVTFDLNEFIDLCDNSESAAIKEYKTVDKACRSLGMNDTDLGYSSLTVEKSAVSSDLFYLPESYVDSFALVRPSEEPSWLNQVFSHVKRLLSQSPPSLNKLYDFENMMRNEETVCPFQNVISDSYSERLQDKVFPASSEVNCSLLLFENPELKVTSELCASVSTCFSKTVSSSETAVVNAKEELQWNDSFDSLFKMPTINHTLTNNPSIKYFVQKDKEDLETNKKNLIIDEEKRIHLFEDECIYDTNNGIFSLSNKHLIRSNSSESVTRPVAERGSKWFPSEMCCVNPDKTCKEQPISSKTTTMEMSSDISVTEQFLDNSDLYDCSLELFSVNFDLGFSIEECENEIFEENVNINNTRKLNSASGSQADVKSTEDKNKLLNDSSRLETSPKQDCKSFERRDISTPLPFRSRSMNDGEGTEDATTAVPFLKSGHRRTGSGSPEALASALSTPTSRKVMNIEAIKRIPMNIFSSAREEIPEVPLTDKVNKSPHRQNFGSSAVDALDSPLGRTENLEDANLCSSHMSPAEGASSESEEEIVFQRQNRKKKNVLKSPDVMNDSDFESPIRAIRKRRHPLNMSDVSSDDSMDFHKNSSRTTHSSSAACNKKQLRSMKRQKVKSDFTYKNAARQFLDEEAELSQQDADCVSSDESDDTENELNSSLAQFLNDDAAVTQVLNDCEMTGVYLKSVRSPALGNRYKMIHREFNNMEIFSQIPEQDQGYAEDSFCVGEEEEETCKKSESSEEEVCVNFDLLNNESFTSGRKQYLTRRRKKLNQARMEENYSVPMQKKKPSRIIVLSDSSGEETSVSSEKPMKTDCFRAEQENAKLPTSLPSVSSAQHKKTAGEIIAHPSAEAKSEMLLGLKAAVSEMLDFHPDHQVRSTCFPPDLQAATEVGVNSKQGPSSSTALFSCDPLEKKPSLCILVDSREISSGAEVISSLKAAHGVKVQVCSLSSSDYIVSNRMAVERKFLSELLNSVNRNKVTQRIQRLQSMFERICVIVEKDRIKTGETSRFFQRTQYYDGVLSALVQAGVKILFSSCQEETAGLLKDLALVEQRKNAAIRVPTEVEGHKQEMLNFYLSFPNLSYLAALNMCHYFDSVKKMANSSPSDIATGAQVSLQKAEEIYRHLHYGFDVQMLPENLCAKGRSNAAAKS</sequence>
<dbReference type="InterPro" id="IPR044749">
    <property type="entry name" value="FANCM_DEXDc"/>
</dbReference>
<dbReference type="InterPro" id="IPR011545">
    <property type="entry name" value="DEAD/DEAH_box_helicase_dom"/>
</dbReference>
<reference evidence="11" key="1">
    <citation type="submission" date="2025-08" db="UniProtKB">
        <authorList>
            <consortium name="Ensembl"/>
        </authorList>
    </citation>
    <scope>IDENTIFICATION</scope>
</reference>
<organism evidence="11 12">
    <name type="scientific">Buteo japonicus</name>
    <dbReference type="NCBI Taxonomy" id="224669"/>
    <lineage>
        <taxon>Eukaryota</taxon>
        <taxon>Metazoa</taxon>
        <taxon>Chordata</taxon>
        <taxon>Craniata</taxon>
        <taxon>Vertebrata</taxon>
        <taxon>Euteleostomi</taxon>
        <taxon>Archelosauria</taxon>
        <taxon>Archosauria</taxon>
        <taxon>Dinosauria</taxon>
        <taxon>Saurischia</taxon>
        <taxon>Theropoda</taxon>
        <taxon>Coelurosauria</taxon>
        <taxon>Aves</taxon>
        <taxon>Neognathae</taxon>
        <taxon>Neoaves</taxon>
        <taxon>Telluraves</taxon>
        <taxon>Accipitrimorphae</taxon>
        <taxon>Accipitriformes</taxon>
        <taxon>Accipitridae</taxon>
        <taxon>Accipitrinae</taxon>
        <taxon>Buteo</taxon>
    </lineage>
</organism>
<keyword evidence="3" id="KW-0547">Nucleotide-binding</keyword>
<evidence type="ECO:0000313" key="12">
    <source>
        <dbReference type="Proteomes" id="UP000694555"/>
    </source>
</evidence>
<dbReference type="SMART" id="SM00490">
    <property type="entry name" value="HELICc"/>
    <property type="match status" value="1"/>
</dbReference>
<dbReference type="InterPro" id="IPR001650">
    <property type="entry name" value="Helicase_C-like"/>
</dbReference>
<name>A0A8C0HL14_9AVES</name>
<dbReference type="GO" id="GO:0004518">
    <property type="term" value="F:nuclease activity"/>
    <property type="evidence" value="ECO:0007669"/>
    <property type="project" value="InterPro"/>
</dbReference>